<dbReference type="SUPFAM" id="SSF54637">
    <property type="entry name" value="Thioesterase/thiol ester dehydrase-isomerase"/>
    <property type="match status" value="1"/>
</dbReference>
<dbReference type="RefSeq" id="WP_014201174.1">
    <property type="nucleotide sequence ID" value="NC_016599.1"/>
</dbReference>
<dbReference type="Gene3D" id="3.10.129.10">
    <property type="entry name" value="Hotdog Thioesterase"/>
    <property type="match status" value="1"/>
</dbReference>
<dbReference type="CDD" id="cd03443">
    <property type="entry name" value="PaaI_thioesterase"/>
    <property type="match status" value="1"/>
</dbReference>
<gene>
    <name evidence="2" type="ordered locus">Oweho_0800</name>
</gene>
<keyword evidence="1" id="KW-0812">Transmembrane</keyword>
<dbReference type="eggNOG" id="COG2050">
    <property type="taxonomic scope" value="Bacteria"/>
</dbReference>
<dbReference type="OrthoDB" id="793353at2"/>
<feature type="transmembrane region" description="Helical" evidence="1">
    <location>
        <begin position="62"/>
        <end position="84"/>
    </location>
</feature>
<dbReference type="InterPro" id="IPR027961">
    <property type="entry name" value="DUF4442"/>
</dbReference>
<protein>
    <recommendedName>
        <fullName evidence="4">DUF4442 domain-containing protein</fullName>
    </recommendedName>
</protein>
<dbReference type="KEGG" id="oho:Oweho_0800"/>
<keyword evidence="1" id="KW-1133">Transmembrane helix</keyword>
<keyword evidence="3" id="KW-1185">Reference proteome</keyword>
<evidence type="ECO:0000313" key="3">
    <source>
        <dbReference type="Proteomes" id="UP000005631"/>
    </source>
</evidence>
<dbReference type="STRING" id="926562.Oweho_0800"/>
<dbReference type="InterPro" id="IPR029069">
    <property type="entry name" value="HotDog_dom_sf"/>
</dbReference>
<evidence type="ECO:0000313" key="2">
    <source>
        <dbReference type="EMBL" id="AEV31813.1"/>
    </source>
</evidence>
<dbReference type="EMBL" id="CP003156">
    <property type="protein sequence ID" value="AEV31813.1"/>
    <property type="molecule type" value="Genomic_DNA"/>
</dbReference>
<accession>G8R263</accession>
<organism evidence="2 3">
    <name type="scientific">Owenweeksia hongkongensis (strain DSM 17368 / CIP 108786 / JCM 12287 / NRRL B-23963 / UST20020801)</name>
    <dbReference type="NCBI Taxonomy" id="926562"/>
    <lineage>
        <taxon>Bacteria</taxon>
        <taxon>Pseudomonadati</taxon>
        <taxon>Bacteroidota</taxon>
        <taxon>Flavobacteriia</taxon>
        <taxon>Flavobacteriales</taxon>
        <taxon>Owenweeksiaceae</taxon>
        <taxon>Owenweeksia</taxon>
    </lineage>
</organism>
<sequence>MNLPKLAAKAATSPFYRWVLSKGLNTMVPFNGPHKFKVHDIGKHHLEIHLPYRKKNLNHLKGIHACAMATLAEVSSGFLLIGILDPKRYRLILQRLEMVYHYQAKTAVKARFEVDPSFMEKEVVEPLKKEGKIMLPATIKIFDTEDNHVATGIAHWQIKSWEKVKTKV</sequence>
<evidence type="ECO:0000256" key="1">
    <source>
        <dbReference type="SAM" id="Phobius"/>
    </source>
</evidence>
<name>G8R263_OWEHD</name>
<dbReference type="Pfam" id="PF14539">
    <property type="entry name" value="DUF4442"/>
    <property type="match status" value="1"/>
</dbReference>
<evidence type="ECO:0008006" key="4">
    <source>
        <dbReference type="Google" id="ProtNLM"/>
    </source>
</evidence>
<dbReference type="AlphaFoldDB" id="G8R263"/>
<proteinExistence type="predicted"/>
<dbReference type="HOGENOM" id="CLU_1545150_0_0_10"/>
<keyword evidence="1" id="KW-0472">Membrane</keyword>
<reference evidence="2 3" key="1">
    <citation type="journal article" date="2012" name="Stand. Genomic Sci.">
        <title>Genome sequence of the orange-pigmented seawater bacterium Owenweeksia hongkongensis type strain (UST20020801(T)).</title>
        <authorList>
            <person name="Riedel T."/>
            <person name="Held B."/>
            <person name="Nolan M."/>
            <person name="Lucas S."/>
            <person name="Lapidus A."/>
            <person name="Tice H."/>
            <person name="Del Rio T.G."/>
            <person name="Cheng J.F."/>
            <person name="Han C."/>
            <person name="Tapia R."/>
            <person name="Goodwin L.A."/>
            <person name="Pitluck S."/>
            <person name="Liolios K."/>
            <person name="Mavromatis K."/>
            <person name="Pagani I."/>
            <person name="Ivanova N."/>
            <person name="Mikhailova N."/>
            <person name="Pati A."/>
            <person name="Chen A."/>
            <person name="Palaniappan K."/>
            <person name="Rohde M."/>
            <person name="Tindall B.J."/>
            <person name="Detter J.C."/>
            <person name="Goker M."/>
            <person name="Woyke T."/>
            <person name="Bristow J."/>
            <person name="Eisen J.A."/>
            <person name="Markowitz V."/>
            <person name="Hugenholtz P."/>
            <person name="Klenk H.P."/>
            <person name="Kyrpides N.C."/>
        </authorList>
    </citation>
    <scope>NUCLEOTIDE SEQUENCE</scope>
    <source>
        <strain evidence="3">DSM 17368 / JCM 12287 / NRRL B-23963</strain>
    </source>
</reference>
<dbReference type="Proteomes" id="UP000005631">
    <property type="component" value="Chromosome"/>
</dbReference>